<sequence length="115" mass="12157">MANYNQDVEKRGSAEADTTERPSPNLIRWFLVCVAIFSANILYGLDTTAVADIQSAVLETFDNVAVGFTLGKAFAIFNSKWIFISCLANFTAASALCGAAPSTNALIAGGVCVEL</sequence>
<accession>A0ACB9ZBP7</accession>
<evidence type="ECO:0000313" key="2">
    <source>
        <dbReference type="Proteomes" id="UP001497700"/>
    </source>
</evidence>
<dbReference type="Proteomes" id="UP001497700">
    <property type="component" value="Unassembled WGS sequence"/>
</dbReference>
<reference evidence="1 2" key="1">
    <citation type="journal article" date="2022" name="New Phytol.">
        <title>Ecological generalism drives hyperdiversity of secondary metabolite gene clusters in xylarialean endophytes.</title>
        <authorList>
            <person name="Franco M.E.E."/>
            <person name="Wisecaver J.H."/>
            <person name="Arnold A.E."/>
            <person name="Ju Y.M."/>
            <person name="Slot J.C."/>
            <person name="Ahrendt S."/>
            <person name="Moore L.P."/>
            <person name="Eastman K.E."/>
            <person name="Scott K."/>
            <person name="Konkel Z."/>
            <person name="Mondo S.J."/>
            <person name="Kuo A."/>
            <person name="Hayes R.D."/>
            <person name="Haridas S."/>
            <person name="Andreopoulos B."/>
            <person name="Riley R."/>
            <person name="LaButti K."/>
            <person name="Pangilinan J."/>
            <person name="Lipzen A."/>
            <person name="Amirebrahimi M."/>
            <person name="Yan J."/>
            <person name="Adam C."/>
            <person name="Keymanesh K."/>
            <person name="Ng V."/>
            <person name="Louie K."/>
            <person name="Northen T."/>
            <person name="Drula E."/>
            <person name="Henrissat B."/>
            <person name="Hsieh H.M."/>
            <person name="Youens-Clark K."/>
            <person name="Lutzoni F."/>
            <person name="Miadlikowska J."/>
            <person name="Eastwood D.C."/>
            <person name="Hamelin R.C."/>
            <person name="Grigoriev I.V."/>
            <person name="U'Ren J.M."/>
        </authorList>
    </citation>
    <scope>NUCLEOTIDE SEQUENCE [LARGE SCALE GENOMIC DNA]</scope>
    <source>
        <strain evidence="1 2">CBS 119005</strain>
    </source>
</reference>
<proteinExistence type="predicted"/>
<evidence type="ECO:0000313" key="1">
    <source>
        <dbReference type="EMBL" id="KAI4868811.1"/>
    </source>
</evidence>
<dbReference type="EMBL" id="MU393435">
    <property type="protein sequence ID" value="KAI4868811.1"/>
    <property type="molecule type" value="Genomic_DNA"/>
</dbReference>
<comment type="caution">
    <text evidence="1">The sequence shown here is derived from an EMBL/GenBank/DDBJ whole genome shotgun (WGS) entry which is preliminary data.</text>
</comment>
<protein>
    <submittedName>
        <fullName evidence="1">Uncharacterized protein</fullName>
    </submittedName>
</protein>
<organism evidence="1 2">
    <name type="scientific">Hypoxylon rubiginosum</name>
    <dbReference type="NCBI Taxonomy" id="110542"/>
    <lineage>
        <taxon>Eukaryota</taxon>
        <taxon>Fungi</taxon>
        <taxon>Dikarya</taxon>
        <taxon>Ascomycota</taxon>
        <taxon>Pezizomycotina</taxon>
        <taxon>Sordariomycetes</taxon>
        <taxon>Xylariomycetidae</taxon>
        <taxon>Xylariales</taxon>
        <taxon>Hypoxylaceae</taxon>
        <taxon>Hypoxylon</taxon>
    </lineage>
</organism>
<keyword evidence="2" id="KW-1185">Reference proteome</keyword>
<name>A0ACB9ZBP7_9PEZI</name>
<gene>
    <name evidence="1" type="ORF">F4820DRAFT_444727</name>
</gene>